<protein>
    <submittedName>
        <fullName evidence="1">Uncharacterized protein</fullName>
    </submittedName>
</protein>
<accession>A0ACB8Y594</accession>
<dbReference type="Proteomes" id="UP001055879">
    <property type="component" value="Linkage Group LG14"/>
</dbReference>
<evidence type="ECO:0000313" key="2">
    <source>
        <dbReference type="Proteomes" id="UP001055879"/>
    </source>
</evidence>
<gene>
    <name evidence="1" type="ORF">L6452_37855</name>
</gene>
<reference evidence="2" key="1">
    <citation type="journal article" date="2022" name="Mol. Ecol. Resour.">
        <title>The genomes of chicory, endive, great burdock and yacon provide insights into Asteraceae palaeo-polyploidization history and plant inulin production.</title>
        <authorList>
            <person name="Fan W."/>
            <person name="Wang S."/>
            <person name="Wang H."/>
            <person name="Wang A."/>
            <person name="Jiang F."/>
            <person name="Liu H."/>
            <person name="Zhao H."/>
            <person name="Xu D."/>
            <person name="Zhang Y."/>
        </authorList>
    </citation>
    <scope>NUCLEOTIDE SEQUENCE [LARGE SCALE GENOMIC DNA]</scope>
    <source>
        <strain evidence="2">cv. Niubang</strain>
    </source>
</reference>
<keyword evidence="2" id="KW-1185">Reference proteome</keyword>
<sequence length="74" mass="8223">MGHLTPVVCVHGIATIFYYTVYGEAGFTPPCSSLLSSPLPTADGDTTLLHCRNFSLSTLHPFIRVHFLFFFFLV</sequence>
<evidence type="ECO:0000313" key="1">
    <source>
        <dbReference type="EMBL" id="KAI3678559.1"/>
    </source>
</evidence>
<organism evidence="1 2">
    <name type="scientific">Arctium lappa</name>
    <name type="common">Greater burdock</name>
    <name type="synonym">Lappa major</name>
    <dbReference type="NCBI Taxonomy" id="4217"/>
    <lineage>
        <taxon>Eukaryota</taxon>
        <taxon>Viridiplantae</taxon>
        <taxon>Streptophyta</taxon>
        <taxon>Embryophyta</taxon>
        <taxon>Tracheophyta</taxon>
        <taxon>Spermatophyta</taxon>
        <taxon>Magnoliopsida</taxon>
        <taxon>eudicotyledons</taxon>
        <taxon>Gunneridae</taxon>
        <taxon>Pentapetalae</taxon>
        <taxon>asterids</taxon>
        <taxon>campanulids</taxon>
        <taxon>Asterales</taxon>
        <taxon>Asteraceae</taxon>
        <taxon>Carduoideae</taxon>
        <taxon>Cardueae</taxon>
        <taxon>Arctiinae</taxon>
        <taxon>Arctium</taxon>
    </lineage>
</organism>
<proteinExistence type="predicted"/>
<reference evidence="1 2" key="2">
    <citation type="journal article" date="2022" name="Mol. Ecol. Resour.">
        <title>The genomes of chicory, endive, great burdock and yacon provide insights into Asteraceae paleo-polyploidization history and plant inulin production.</title>
        <authorList>
            <person name="Fan W."/>
            <person name="Wang S."/>
            <person name="Wang H."/>
            <person name="Wang A."/>
            <person name="Jiang F."/>
            <person name="Liu H."/>
            <person name="Zhao H."/>
            <person name="Xu D."/>
            <person name="Zhang Y."/>
        </authorList>
    </citation>
    <scope>NUCLEOTIDE SEQUENCE [LARGE SCALE GENOMIC DNA]</scope>
    <source>
        <strain evidence="2">cv. Niubang</strain>
    </source>
</reference>
<dbReference type="EMBL" id="CM042060">
    <property type="protein sequence ID" value="KAI3678559.1"/>
    <property type="molecule type" value="Genomic_DNA"/>
</dbReference>
<comment type="caution">
    <text evidence="1">The sequence shown here is derived from an EMBL/GenBank/DDBJ whole genome shotgun (WGS) entry which is preliminary data.</text>
</comment>
<name>A0ACB8Y594_ARCLA</name>